<dbReference type="Pfam" id="PF00092">
    <property type="entry name" value="VWA"/>
    <property type="match status" value="1"/>
</dbReference>
<evidence type="ECO:0000256" key="2">
    <source>
        <dbReference type="SAM" id="Phobius"/>
    </source>
</evidence>
<reference evidence="4 5" key="1">
    <citation type="submission" date="2014-12" db="EMBL/GenBank/DDBJ databases">
        <title>Draft genome sequences of 29 type strains of Enterococci.</title>
        <authorList>
            <person name="Zhong Z."/>
            <person name="Sun Z."/>
            <person name="Liu W."/>
            <person name="Zhang W."/>
            <person name="Zhang H."/>
        </authorList>
    </citation>
    <scope>NUCLEOTIDE SEQUENCE [LARGE SCALE GENOMIC DNA]</scope>
    <source>
        <strain evidence="4 5">DSM 21207</strain>
    </source>
</reference>
<evidence type="ECO:0000313" key="5">
    <source>
        <dbReference type="Proteomes" id="UP000182835"/>
    </source>
</evidence>
<dbReference type="CDD" id="cd00198">
    <property type="entry name" value="vWFA"/>
    <property type="match status" value="1"/>
</dbReference>
<keyword evidence="2" id="KW-0472">Membrane</keyword>
<dbReference type="Proteomes" id="UP000182835">
    <property type="component" value="Unassembled WGS sequence"/>
</dbReference>
<dbReference type="STRING" id="317010.RU96_GL001354"/>
<dbReference type="NCBIfam" id="TIGR01167">
    <property type="entry name" value="LPXTG_anchor"/>
    <property type="match status" value="1"/>
</dbReference>
<keyword evidence="2" id="KW-1133">Transmembrane helix</keyword>
<dbReference type="Gene3D" id="2.60.40.10">
    <property type="entry name" value="Immunoglobulins"/>
    <property type="match status" value="1"/>
</dbReference>
<dbReference type="EMBL" id="JXKG01000024">
    <property type="protein sequence ID" value="OJG14138.1"/>
    <property type="molecule type" value="Genomic_DNA"/>
</dbReference>
<dbReference type="Gene3D" id="3.40.50.410">
    <property type="entry name" value="von Willebrand factor, type A domain"/>
    <property type="match status" value="1"/>
</dbReference>
<dbReference type="InterPro" id="IPR002035">
    <property type="entry name" value="VWF_A"/>
</dbReference>
<feature type="transmembrane region" description="Helical" evidence="2">
    <location>
        <begin position="979"/>
        <end position="998"/>
    </location>
</feature>
<feature type="compositionally biased region" description="Low complexity" evidence="1">
    <location>
        <begin position="189"/>
        <end position="208"/>
    </location>
</feature>
<accession>A0A1L8R307</accession>
<comment type="caution">
    <text evidence="4">The sequence shown here is derived from an EMBL/GenBank/DDBJ whole genome shotgun (WGS) entry which is preliminary data.</text>
</comment>
<dbReference type="SUPFAM" id="SSF53300">
    <property type="entry name" value="vWA-like"/>
    <property type="match status" value="1"/>
</dbReference>
<proteinExistence type="predicted"/>
<dbReference type="Pfam" id="PF17802">
    <property type="entry name" value="SpaA"/>
    <property type="match status" value="1"/>
</dbReference>
<gene>
    <name evidence="4" type="ORF">RU96_GL001354</name>
</gene>
<dbReference type="AlphaFoldDB" id="A0A1L8R307"/>
<organism evidence="4 5">
    <name type="scientific">Enterococcus canintestini</name>
    <dbReference type="NCBI Taxonomy" id="317010"/>
    <lineage>
        <taxon>Bacteria</taxon>
        <taxon>Bacillati</taxon>
        <taxon>Bacillota</taxon>
        <taxon>Bacilli</taxon>
        <taxon>Lactobacillales</taxon>
        <taxon>Enterococcaceae</taxon>
        <taxon>Enterococcus</taxon>
    </lineage>
</organism>
<name>A0A1L8R307_9ENTE</name>
<dbReference type="OrthoDB" id="2056845at2"/>
<dbReference type="InterPro" id="IPR041033">
    <property type="entry name" value="SpaA_PFL_dom_1"/>
</dbReference>
<keyword evidence="2" id="KW-0812">Transmembrane</keyword>
<feature type="domain" description="VWFA" evidence="3">
    <location>
        <begin position="361"/>
        <end position="559"/>
    </location>
</feature>
<feature type="region of interest" description="Disordered" evidence="1">
    <location>
        <begin position="183"/>
        <end position="237"/>
    </location>
</feature>
<dbReference type="Pfam" id="PF21426">
    <property type="entry name" value="GBS104-like_Ig"/>
    <property type="match status" value="1"/>
</dbReference>
<sequence>MMRKRGLFFLVWIVVLLFSAQSFINGMTAIALTEDKEKNEQQLFDNEYGKASIQYQIKENHVDWQINIHKNDNKEPTRLTYSLQDVKDKAVILPTMVKDDQSSENLFEVKTDKSIADYGQVVEKEVSTAIKNDQIKFTTPVVSEVNLKISLNTKTDDKAEEVGFSKEYPITLVKANVTESTTIQSSLGSSTVESTATSSSEATKESTSGDVTNLGDADEATVDSAKKEAEKKYEETGRPQVITRSAADSLGFAGRTYANIEPQYITDNSGTYPEYSWIPDGNTNVINHQGKVGGGSSWDGITSWDGNQNNKKNSYIEYGGTRADADFAIRKYAKESTRSQGLYDVFLNIRGNVQKEITPIDIMLVVDWSGSMNDNDRIGEVKKGIDQFVNTLAASGISDKINIGYVGYSSPGYLNNTINLMPFKDAQQRIKTFTPNKASGGTFTEKALRDAQNQLSNGAKDHKKVIVLLTDGVPTFSYKPSSVKSIANAPKTLTEGEKYYADDSENTIIGQGNSSSLNGYYTYSPENGNRGNYVKNYPTAKYSENSTYVRVPNAFVATIGQAVKIKEAGTEIHSLGIQLNSDVNAGLTSEQVQNRMKQIATKSDSGVLYYETANKASGIANYFSNKAVQIIGTVSGGKVIDPIGKQFNYVTNSLEITSVAGSALIPNYTEPEKNGEIDINNLNLGKGQEIQIHYQVRINTEDENFVPDKWYQINGRTTFTPNQELPDNMVDFGVPSAKAPGTTIDLTKKWDEFDNNILGRSDLLFQVSRNEVPIGVLKITSQNEKSDDKNIWSREHVQKISAAQLPYNETIWLPKFDNQGNDFKYAISKELTELTNYESTKIDDNTWKNTKIFTPLSLKITKKDSITGSLLKGAEFAISGGDLSESTLLESIGDGTYVLPKNITLNKGKVYEVREAKSPEGYRMLNDPIRIEIDATGKVSISNKELSNANLTVSDNVITFDVPNKPKVPLPSTGGSGTWMYYLAGSLALVVVGGYLFYRSRNSKGVA</sequence>
<dbReference type="InterPro" id="IPR013783">
    <property type="entry name" value="Ig-like_fold"/>
</dbReference>
<evidence type="ECO:0000256" key="1">
    <source>
        <dbReference type="SAM" id="MobiDB-lite"/>
    </source>
</evidence>
<dbReference type="PROSITE" id="PS50234">
    <property type="entry name" value="VWFA"/>
    <property type="match status" value="1"/>
</dbReference>
<evidence type="ECO:0000259" key="3">
    <source>
        <dbReference type="PROSITE" id="PS50234"/>
    </source>
</evidence>
<feature type="compositionally biased region" description="Basic and acidic residues" evidence="1">
    <location>
        <begin position="224"/>
        <end position="237"/>
    </location>
</feature>
<dbReference type="InterPro" id="IPR049319">
    <property type="entry name" value="GBS104-like_Ig"/>
</dbReference>
<dbReference type="RefSeq" id="WP_071865575.1">
    <property type="nucleotide sequence ID" value="NZ_JBHSHO010000036.1"/>
</dbReference>
<dbReference type="InterPro" id="IPR036465">
    <property type="entry name" value="vWFA_dom_sf"/>
</dbReference>
<protein>
    <submittedName>
        <fullName evidence="4">LPXTG-domain-containing protein cell wall anchor domain</fullName>
    </submittedName>
</protein>
<evidence type="ECO:0000313" key="4">
    <source>
        <dbReference type="EMBL" id="OJG14138.1"/>
    </source>
</evidence>
<dbReference type="SMART" id="SM00327">
    <property type="entry name" value="VWA"/>
    <property type="match status" value="1"/>
</dbReference>